<dbReference type="InterPro" id="IPR023090">
    <property type="entry name" value="UPF0702_alpha/beta_dom_sf"/>
</dbReference>
<dbReference type="RefSeq" id="WP_005456898.1">
    <property type="nucleotide sequence ID" value="NZ_CM001440.1"/>
</dbReference>
<feature type="transmembrane region" description="Helical" evidence="7">
    <location>
        <begin position="63"/>
        <end position="85"/>
    </location>
</feature>
<gene>
    <name evidence="9" type="ORF">SaccyDRAFT_2774</name>
</gene>
<proteinExistence type="inferred from homology"/>
<dbReference type="PANTHER" id="PTHR34582:SF6">
    <property type="entry name" value="UPF0702 TRANSMEMBRANE PROTEIN YCAP"/>
    <property type="match status" value="1"/>
</dbReference>
<name>H5XGS7_9PSEU</name>
<dbReference type="HOGENOM" id="CLU_077149_3_2_11"/>
<evidence type="ECO:0000256" key="6">
    <source>
        <dbReference type="ARBA" id="ARBA00023136"/>
    </source>
</evidence>
<reference evidence="9 10" key="1">
    <citation type="submission" date="2011-11" db="EMBL/GenBank/DDBJ databases">
        <title>The Noncontiguous Finished sequence of Saccharomonospora cyanea NA-134.</title>
        <authorList>
            <consortium name="US DOE Joint Genome Institute"/>
            <person name="Lucas S."/>
            <person name="Han J."/>
            <person name="Lapidus A."/>
            <person name="Cheng J.-F."/>
            <person name="Goodwin L."/>
            <person name="Pitluck S."/>
            <person name="Peters L."/>
            <person name="Ovchinnikova G."/>
            <person name="Lu M."/>
            <person name="Detter J.C."/>
            <person name="Han C."/>
            <person name="Tapia R."/>
            <person name="Land M."/>
            <person name="Hauser L."/>
            <person name="Kyrpides N."/>
            <person name="Ivanova N."/>
            <person name="Pagani I."/>
            <person name="Brambilla E.-M."/>
            <person name="Klenk H.-P."/>
            <person name="Woyke T."/>
        </authorList>
    </citation>
    <scope>NUCLEOTIDE SEQUENCE [LARGE SCALE GENOMIC DNA]</scope>
    <source>
        <strain evidence="9 10">NA-134</strain>
    </source>
</reference>
<evidence type="ECO:0000256" key="3">
    <source>
        <dbReference type="ARBA" id="ARBA00022475"/>
    </source>
</evidence>
<evidence type="ECO:0000256" key="7">
    <source>
        <dbReference type="SAM" id="Phobius"/>
    </source>
</evidence>
<keyword evidence="3" id="KW-1003">Cell membrane</keyword>
<comment type="subcellular location">
    <subcellularLocation>
        <location evidence="1">Cell membrane</location>
        <topology evidence="1">Multi-pass membrane protein</topology>
    </subcellularLocation>
</comment>
<feature type="transmembrane region" description="Helical" evidence="7">
    <location>
        <begin position="37"/>
        <end position="57"/>
    </location>
</feature>
<keyword evidence="10" id="KW-1185">Reference proteome</keyword>
<sequence length="166" mass="18056">MFTLETPPLELFLRGTVIYLTLLVLMRLVGQREAGGLGLTDVLIVVLIAQAVGGGLIGDSQSLTDAAVLAATILLCSVVVDAAAYRFPRLAAWTKARPRLLIEHGRINQAVLRREFMTTEELRSHLRLHGIEDLTEVRRAYLEPNGMISVLTDVGGTETVSRPPGV</sequence>
<protein>
    <submittedName>
        <fullName evidence="9">Putative membrane protein</fullName>
    </submittedName>
</protein>
<evidence type="ECO:0000256" key="5">
    <source>
        <dbReference type="ARBA" id="ARBA00022989"/>
    </source>
</evidence>
<keyword evidence="5 7" id="KW-1133">Transmembrane helix</keyword>
<dbReference type="GO" id="GO:0005886">
    <property type="term" value="C:plasma membrane"/>
    <property type="evidence" value="ECO:0007669"/>
    <property type="project" value="UniProtKB-SubCell"/>
</dbReference>
<dbReference type="AlphaFoldDB" id="H5XGS7"/>
<evidence type="ECO:0000256" key="1">
    <source>
        <dbReference type="ARBA" id="ARBA00004651"/>
    </source>
</evidence>
<feature type="transmembrane region" description="Helical" evidence="7">
    <location>
        <begin position="12"/>
        <end position="30"/>
    </location>
</feature>
<dbReference type="eggNOG" id="COG2323">
    <property type="taxonomic scope" value="Bacteria"/>
</dbReference>
<dbReference type="EMBL" id="CM001440">
    <property type="protein sequence ID" value="EHR61620.1"/>
    <property type="molecule type" value="Genomic_DNA"/>
</dbReference>
<dbReference type="STRING" id="882082.SaccyDRAFT_2774"/>
<dbReference type="OrthoDB" id="8617494at2"/>
<evidence type="ECO:0000259" key="8">
    <source>
        <dbReference type="Pfam" id="PF04239"/>
    </source>
</evidence>
<dbReference type="Proteomes" id="UP000002791">
    <property type="component" value="Chromosome"/>
</dbReference>
<dbReference type="PANTHER" id="PTHR34582">
    <property type="entry name" value="UPF0702 TRANSMEMBRANE PROTEIN YCAP"/>
    <property type="match status" value="1"/>
</dbReference>
<evidence type="ECO:0000313" key="9">
    <source>
        <dbReference type="EMBL" id="EHR61620.1"/>
    </source>
</evidence>
<dbReference type="Pfam" id="PF04239">
    <property type="entry name" value="DUF421"/>
    <property type="match status" value="1"/>
</dbReference>
<evidence type="ECO:0000256" key="4">
    <source>
        <dbReference type="ARBA" id="ARBA00022692"/>
    </source>
</evidence>
<keyword evidence="6 7" id="KW-0472">Membrane</keyword>
<dbReference type="Gene3D" id="3.30.240.20">
    <property type="entry name" value="bsu07140 like domains"/>
    <property type="match status" value="1"/>
</dbReference>
<organism evidence="9 10">
    <name type="scientific">Saccharomonospora cyanea NA-134</name>
    <dbReference type="NCBI Taxonomy" id="882082"/>
    <lineage>
        <taxon>Bacteria</taxon>
        <taxon>Bacillati</taxon>
        <taxon>Actinomycetota</taxon>
        <taxon>Actinomycetes</taxon>
        <taxon>Pseudonocardiales</taxon>
        <taxon>Pseudonocardiaceae</taxon>
        <taxon>Saccharomonospora</taxon>
    </lineage>
</organism>
<evidence type="ECO:0000256" key="2">
    <source>
        <dbReference type="ARBA" id="ARBA00006448"/>
    </source>
</evidence>
<dbReference type="InterPro" id="IPR007353">
    <property type="entry name" value="DUF421"/>
</dbReference>
<evidence type="ECO:0000313" key="10">
    <source>
        <dbReference type="Proteomes" id="UP000002791"/>
    </source>
</evidence>
<comment type="similarity">
    <text evidence="2">Belongs to the UPF0702 family.</text>
</comment>
<keyword evidence="4 7" id="KW-0812">Transmembrane</keyword>
<accession>H5XGS7</accession>
<feature type="domain" description="YetF C-terminal" evidence="8">
    <location>
        <begin position="87"/>
        <end position="153"/>
    </location>
</feature>